<organism evidence="1 2">
    <name type="scientific">Symbiodinium pilosum</name>
    <name type="common">Dinoflagellate</name>
    <dbReference type="NCBI Taxonomy" id="2952"/>
    <lineage>
        <taxon>Eukaryota</taxon>
        <taxon>Sar</taxon>
        <taxon>Alveolata</taxon>
        <taxon>Dinophyceae</taxon>
        <taxon>Suessiales</taxon>
        <taxon>Symbiodiniaceae</taxon>
        <taxon>Symbiodinium</taxon>
    </lineage>
</organism>
<dbReference type="EMBL" id="CAJNIZ010000525">
    <property type="protein sequence ID" value="CAE7168352.1"/>
    <property type="molecule type" value="Genomic_DNA"/>
</dbReference>
<evidence type="ECO:0000313" key="1">
    <source>
        <dbReference type="EMBL" id="CAE7168352.1"/>
    </source>
</evidence>
<gene>
    <name evidence="1" type="primary">for</name>
    <name evidence="1" type="ORF">SPIL2461_LOCUS628</name>
</gene>
<sequence length="449" mass="50466">MSEIVDEILAAAVEDFFQFLQCQLHLEAAILLDYELPLEDPKARSFWPLFRAWVRPNLGKKELEKWVPFHTVLGPHDFFVVTQILQNAALPWSSWQRFVAMFVFRAHCKSNLFQEAQLPEMLQEDFWKDPKSHFADNGKVIAAMLDFRRSTREAVQTGAFRSIPQRLCKDDDENLVRNVARRTQTLLDVATKVWPMLQDHTLSSSEKFRQISGTIQSAHGLGETWTKTLMVTIDIAYPELKILSETCNVGLGALKALKRLAPDHKNEPKYCQQSLTQVTAAANMSTSDAASGFWSMLDQLEVRARQRFVTFPLIVAQVKTPRGQLSVATVQVQLCEWRQFQEFLDKSGCPTKPLAQPVQPAKHESSGISDAFELPMPKRQCVKAWEDLDLLPGPFSAASSARSAAGHTEAEVEVSTDSEDRFLSAAAQLLETLKEQVMKAGMLGSDSAL</sequence>
<evidence type="ECO:0000313" key="2">
    <source>
        <dbReference type="Proteomes" id="UP000649617"/>
    </source>
</evidence>
<accession>A0A812IUS1</accession>
<comment type="caution">
    <text evidence="1">The sequence shown here is derived from an EMBL/GenBank/DDBJ whole genome shotgun (WGS) entry which is preliminary data.</text>
</comment>
<proteinExistence type="predicted"/>
<keyword evidence="2" id="KW-1185">Reference proteome</keyword>
<dbReference type="AlphaFoldDB" id="A0A812IUS1"/>
<protein>
    <submittedName>
        <fullName evidence="1">For protein</fullName>
    </submittedName>
</protein>
<name>A0A812IUS1_SYMPI</name>
<dbReference type="OrthoDB" id="433086at2759"/>
<reference evidence="1" key="1">
    <citation type="submission" date="2021-02" db="EMBL/GenBank/DDBJ databases">
        <authorList>
            <person name="Dougan E. K."/>
            <person name="Rhodes N."/>
            <person name="Thang M."/>
            <person name="Chan C."/>
        </authorList>
    </citation>
    <scope>NUCLEOTIDE SEQUENCE</scope>
</reference>
<dbReference type="Proteomes" id="UP000649617">
    <property type="component" value="Unassembled WGS sequence"/>
</dbReference>